<dbReference type="InterPro" id="IPR029063">
    <property type="entry name" value="SAM-dependent_MTases_sf"/>
</dbReference>
<dbReference type="PANTHER" id="PTHR18895">
    <property type="entry name" value="HEMK METHYLTRANSFERASE"/>
    <property type="match status" value="1"/>
</dbReference>
<evidence type="ECO:0000256" key="1">
    <source>
        <dbReference type="SAM" id="MobiDB-lite"/>
    </source>
</evidence>
<keyword evidence="3" id="KW-1185">Reference proteome</keyword>
<feature type="region of interest" description="Disordered" evidence="1">
    <location>
        <begin position="1"/>
        <end position="20"/>
    </location>
</feature>
<organism evidence="2 3">
    <name type="scientific">Angustibacter aerolatus</name>
    <dbReference type="NCBI Taxonomy" id="1162965"/>
    <lineage>
        <taxon>Bacteria</taxon>
        <taxon>Bacillati</taxon>
        <taxon>Actinomycetota</taxon>
        <taxon>Actinomycetes</taxon>
        <taxon>Kineosporiales</taxon>
        <taxon>Kineosporiaceae</taxon>
    </lineage>
</organism>
<dbReference type="PANTHER" id="PTHR18895:SF74">
    <property type="entry name" value="MTRF1L RELEASE FACTOR GLUTAMINE METHYLTRANSFERASE"/>
    <property type="match status" value="1"/>
</dbReference>
<dbReference type="SUPFAM" id="SSF53335">
    <property type="entry name" value="S-adenosyl-L-methionine-dependent methyltransferases"/>
    <property type="match status" value="1"/>
</dbReference>
<sequence length="99" mass="10224">MVVSNPPYVPPGAVPHDPEVRDHDPEVALYGGGADGLAVPRLVVAAAARLLRPGGAVVVEHADVQQPALLAVLQAGPWRDAAGHADLTGRPRYVTAVRA</sequence>
<comment type="caution">
    <text evidence="2">The sequence shown here is derived from an EMBL/GenBank/DDBJ whole genome shotgun (WGS) entry which is preliminary data.</text>
</comment>
<dbReference type="EMBL" id="BSUZ01000001">
    <property type="protein sequence ID" value="GMA88608.1"/>
    <property type="molecule type" value="Genomic_DNA"/>
</dbReference>
<accession>A0ABQ6JML1</accession>
<evidence type="ECO:0008006" key="4">
    <source>
        <dbReference type="Google" id="ProtNLM"/>
    </source>
</evidence>
<evidence type="ECO:0000313" key="3">
    <source>
        <dbReference type="Proteomes" id="UP001157017"/>
    </source>
</evidence>
<proteinExistence type="predicted"/>
<dbReference type="InterPro" id="IPR050320">
    <property type="entry name" value="N5-glutamine_MTase"/>
</dbReference>
<reference evidence="3" key="1">
    <citation type="journal article" date="2019" name="Int. J. Syst. Evol. Microbiol.">
        <title>The Global Catalogue of Microorganisms (GCM) 10K type strain sequencing project: providing services to taxonomists for standard genome sequencing and annotation.</title>
        <authorList>
            <consortium name="The Broad Institute Genomics Platform"/>
            <consortium name="The Broad Institute Genome Sequencing Center for Infectious Disease"/>
            <person name="Wu L."/>
            <person name="Ma J."/>
        </authorList>
    </citation>
    <scope>NUCLEOTIDE SEQUENCE [LARGE SCALE GENOMIC DNA]</scope>
    <source>
        <strain evidence="3">NBRC 108730</strain>
    </source>
</reference>
<dbReference type="InterPro" id="IPR002052">
    <property type="entry name" value="DNA_methylase_N6_adenine_CS"/>
</dbReference>
<dbReference type="Gene3D" id="3.40.50.150">
    <property type="entry name" value="Vaccinia Virus protein VP39"/>
    <property type="match status" value="1"/>
</dbReference>
<evidence type="ECO:0000313" key="2">
    <source>
        <dbReference type="EMBL" id="GMA88608.1"/>
    </source>
</evidence>
<protein>
    <recommendedName>
        <fullName evidence="4">Release factor glutamine methyltransferase N-terminal domain-containing protein</fullName>
    </recommendedName>
</protein>
<gene>
    <name evidence="2" type="ORF">GCM10025868_38580</name>
</gene>
<dbReference type="PROSITE" id="PS00092">
    <property type="entry name" value="N6_MTASE"/>
    <property type="match status" value="1"/>
</dbReference>
<name>A0ABQ6JML1_9ACTN</name>
<dbReference type="Proteomes" id="UP001157017">
    <property type="component" value="Unassembled WGS sequence"/>
</dbReference>